<evidence type="ECO:0000259" key="5">
    <source>
        <dbReference type="PROSITE" id="PS50975"/>
    </source>
</evidence>
<protein>
    <submittedName>
        <fullName evidence="6">Acetyl-CoA carboxylase biotin carboxylase subunit family protein</fullName>
    </submittedName>
</protein>
<dbReference type="Gene3D" id="3.40.50.20">
    <property type="match status" value="1"/>
</dbReference>
<evidence type="ECO:0000256" key="3">
    <source>
        <dbReference type="ARBA" id="ARBA00022840"/>
    </source>
</evidence>
<dbReference type="InterPro" id="IPR052032">
    <property type="entry name" value="ATP-dep_AA_Ligase"/>
</dbReference>
<dbReference type="SMART" id="SM01209">
    <property type="entry name" value="GARS_A"/>
    <property type="match status" value="1"/>
</dbReference>
<dbReference type="Pfam" id="PF13535">
    <property type="entry name" value="ATP-grasp_4"/>
    <property type="match status" value="1"/>
</dbReference>
<dbReference type="EMBL" id="JBHSIT010000002">
    <property type="protein sequence ID" value="MFC4907227.1"/>
    <property type="molecule type" value="Genomic_DNA"/>
</dbReference>
<dbReference type="Gene3D" id="3.30.1490.20">
    <property type="entry name" value="ATP-grasp fold, A domain"/>
    <property type="match status" value="1"/>
</dbReference>
<dbReference type="Gene3D" id="3.30.470.20">
    <property type="entry name" value="ATP-grasp fold, B domain"/>
    <property type="match status" value="1"/>
</dbReference>
<dbReference type="Proteomes" id="UP001595872">
    <property type="component" value="Unassembled WGS sequence"/>
</dbReference>
<reference evidence="7" key="1">
    <citation type="journal article" date="2019" name="Int. J. Syst. Evol. Microbiol.">
        <title>The Global Catalogue of Microorganisms (GCM) 10K type strain sequencing project: providing services to taxonomists for standard genome sequencing and annotation.</title>
        <authorList>
            <consortium name="The Broad Institute Genomics Platform"/>
            <consortium name="The Broad Institute Genome Sequencing Center for Infectious Disease"/>
            <person name="Wu L."/>
            <person name="Ma J."/>
        </authorList>
    </citation>
    <scope>NUCLEOTIDE SEQUENCE [LARGE SCALE GENOMIC DNA]</scope>
    <source>
        <strain evidence="7">KLKA75</strain>
    </source>
</reference>
<keyword evidence="1" id="KW-0436">Ligase</keyword>
<evidence type="ECO:0000313" key="7">
    <source>
        <dbReference type="Proteomes" id="UP001595872"/>
    </source>
</evidence>
<proteinExistence type="predicted"/>
<dbReference type="PANTHER" id="PTHR43585:SF2">
    <property type="entry name" value="ATP-GRASP ENZYME FSQD"/>
    <property type="match status" value="1"/>
</dbReference>
<feature type="domain" description="ATP-grasp" evidence="5">
    <location>
        <begin position="122"/>
        <end position="322"/>
    </location>
</feature>
<organism evidence="6 7">
    <name type="scientific">Actinomadura gamaensis</name>
    <dbReference type="NCBI Taxonomy" id="1763541"/>
    <lineage>
        <taxon>Bacteria</taxon>
        <taxon>Bacillati</taxon>
        <taxon>Actinomycetota</taxon>
        <taxon>Actinomycetes</taxon>
        <taxon>Streptosporangiales</taxon>
        <taxon>Thermomonosporaceae</taxon>
        <taxon>Actinomadura</taxon>
    </lineage>
</organism>
<dbReference type="PANTHER" id="PTHR43585">
    <property type="entry name" value="FUMIPYRROLE BIOSYNTHESIS PROTEIN C"/>
    <property type="match status" value="1"/>
</dbReference>
<dbReference type="PROSITE" id="PS50975">
    <property type="entry name" value="ATP_GRASP"/>
    <property type="match status" value="1"/>
</dbReference>
<dbReference type="InterPro" id="IPR013815">
    <property type="entry name" value="ATP_grasp_subdomain_1"/>
</dbReference>
<keyword evidence="2 4" id="KW-0547">Nucleotide-binding</keyword>
<gene>
    <name evidence="6" type="ORF">ACFPCY_07845</name>
</gene>
<dbReference type="RefSeq" id="WP_378252965.1">
    <property type="nucleotide sequence ID" value="NZ_JBHSIT010000002.1"/>
</dbReference>
<evidence type="ECO:0000256" key="1">
    <source>
        <dbReference type="ARBA" id="ARBA00022598"/>
    </source>
</evidence>
<evidence type="ECO:0000313" key="6">
    <source>
        <dbReference type="EMBL" id="MFC4907227.1"/>
    </source>
</evidence>
<accession>A0ABV9TT10</accession>
<dbReference type="InterPro" id="IPR011761">
    <property type="entry name" value="ATP-grasp"/>
</dbReference>
<name>A0ABV9TT10_9ACTN</name>
<sequence length="418" mass="44471">MTIRRPATGDRPHLLVVATGMRTYREYLLRSISTRFRVHLFHTAEPTWEIPYLDGWTVVPSTLDGPAMAEAARKVHAGDPVEGVLCWDEGRILAASHVAAALGLRNGDPAVVWRLRDKAQTRAALDAAGVPQPRSVPVSTLDEAVAAAGKTGYPAILKPRGLGASLGVLRVEDEAELRAGFAFTRDTKAPDPVLYAGEEPVLVEECVTGEEISVDSVVRNGVVAPLFVARKVVGYPPYAEEVGHYVDAADPLLEDPELLRVMRDTHAALGFEDGWTHAEYMLTADGPKVIEVNGRLGGDMIPFLGLLATGVDPGLAAAAVACGRAPDLEPARARVTGIRFFYVDEDDTTLESVGFDEARLPAGIERAVAVAAPGAVVSPPPKGTVWGRIAFAIAAADDRDACAAALDGAERALRVVER</sequence>
<evidence type="ECO:0000256" key="4">
    <source>
        <dbReference type="PROSITE-ProRule" id="PRU00409"/>
    </source>
</evidence>
<keyword evidence="3 4" id="KW-0067">ATP-binding</keyword>
<evidence type="ECO:0000256" key="2">
    <source>
        <dbReference type="ARBA" id="ARBA00022741"/>
    </source>
</evidence>
<keyword evidence="7" id="KW-1185">Reference proteome</keyword>
<comment type="caution">
    <text evidence="6">The sequence shown here is derived from an EMBL/GenBank/DDBJ whole genome shotgun (WGS) entry which is preliminary data.</text>
</comment>
<dbReference type="SUPFAM" id="SSF56059">
    <property type="entry name" value="Glutathione synthetase ATP-binding domain-like"/>
    <property type="match status" value="1"/>
</dbReference>